<evidence type="ECO:0000256" key="2">
    <source>
        <dbReference type="ARBA" id="ARBA00022833"/>
    </source>
</evidence>
<keyword evidence="6" id="KW-0539">Nucleus</keyword>
<evidence type="ECO:0000256" key="6">
    <source>
        <dbReference type="ARBA" id="ARBA00023242"/>
    </source>
</evidence>
<reference evidence="8 9" key="1">
    <citation type="submission" date="2016-04" db="EMBL/GenBank/DDBJ databases">
        <title>A degradative enzymes factory behind the ericoid mycorrhizal symbiosis.</title>
        <authorList>
            <consortium name="DOE Joint Genome Institute"/>
            <person name="Martino E."/>
            <person name="Morin E."/>
            <person name="Grelet G."/>
            <person name="Kuo A."/>
            <person name="Kohler A."/>
            <person name="Daghino S."/>
            <person name="Barry K."/>
            <person name="Choi C."/>
            <person name="Cichocki N."/>
            <person name="Clum A."/>
            <person name="Copeland A."/>
            <person name="Hainaut M."/>
            <person name="Haridas S."/>
            <person name="Labutti K."/>
            <person name="Lindquist E."/>
            <person name="Lipzen A."/>
            <person name="Khouja H.-R."/>
            <person name="Murat C."/>
            <person name="Ohm R."/>
            <person name="Olson A."/>
            <person name="Spatafora J."/>
            <person name="Veneault-Fourrey C."/>
            <person name="Henrissat B."/>
            <person name="Grigoriev I."/>
            <person name="Martin F."/>
            <person name="Perotto S."/>
        </authorList>
    </citation>
    <scope>NUCLEOTIDE SEQUENCE [LARGE SCALE GENOMIC DNA]</scope>
    <source>
        <strain evidence="8 9">F</strain>
    </source>
</reference>
<gene>
    <name evidence="8" type="ORF">L207DRAFT_526064</name>
</gene>
<dbReference type="Proteomes" id="UP000235786">
    <property type="component" value="Unassembled WGS sequence"/>
</dbReference>
<keyword evidence="5" id="KW-0804">Transcription</keyword>
<dbReference type="GO" id="GO:0008270">
    <property type="term" value="F:zinc ion binding"/>
    <property type="evidence" value="ECO:0007669"/>
    <property type="project" value="InterPro"/>
</dbReference>
<dbReference type="GO" id="GO:0000981">
    <property type="term" value="F:DNA-binding transcription factor activity, RNA polymerase II-specific"/>
    <property type="evidence" value="ECO:0007669"/>
    <property type="project" value="InterPro"/>
</dbReference>
<dbReference type="PANTHER" id="PTHR36206">
    <property type="entry name" value="ASPERCRYPTIN BIOSYNTHESIS CLUSTER-SPECIFIC TRANSCRIPTION REGULATOR ATNN-RELATED"/>
    <property type="match status" value="1"/>
</dbReference>
<proteinExistence type="predicted"/>
<name>A0A2J6S1X2_HYAVF</name>
<dbReference type="InterPro" id="IPR052360">
    <property type="entry name" value="Transcr_Regulatory_Proteins"/>
</dbReference>
<feature type="domain" description="Zn(2)-C6 fungal-type" evidence="7">
    <location>
        <begin position="21"/>
        <end position="49"/>
    </location>
</feature>
<dbReference type="SMART" id="SM00066">
    <property type="entry name" value="GAL4"/>
    <property type="match status" value="1"/>
</dbReference>
<organism evidence="8 9">
    <name type="scientific">Hyaloscypha variabilis (strain UAMH 11265 / GT02V1 / F)</name>
    <name type="common">Meliniomyces variabilis</name>
    <dbReference type="NCBI Taxonomy" id="1149755"/>
    <lineage>
        <taxon>Eukaryota</taxon>
        <taxon>Fungi</taxon>
        <taxon>Dikarya</taxon>
        <taxon>Ascomycota</taxon>
        <taxon>Pezizomycotina</taxon>
        <taxon>Leotiomycetes</taxon>
        <taxon>Helotiales</taxon>
        <taxon>Hyaloscyphaceae</taxon>
        <taxon>Hyaloscypha</taxon>
        <taxon>Hyaloscypha variabilis</taxon>
    </lineage>
</organism>
<dbReference type="AlphaFoldDB" id="A0A2J6S1X2"/>
<dbReference type="InterPro" id="IPR036864">
    <property type="entry name" value="Zn2-C6_fun-type_DNA-bd_sf"/>
</dbReference>
<dbReference type="InterPro" id="IPR001138">
    <property type="entry name" value="Zn2Cys6_DnaBD"/>
</dbReference>
<evidence type="ECO:0000313" key="9">
    <source>
        <dbReference type="Proteomes" id="UP000235786"/>
    </source>
</evidence>
<evidence type="ECO:0000256" key="1">
    <source>
        <dbReference type="ARBA" id="ARBA00022723"/>
    </source>
</evidence>
<keyword evidence="3" id="KW-0805">Transcription regulation</keyword>
<evidence type="ECO:0000313" key="8">
    <source>
        <dbReference type="EMBL" id="PMD44773.1"/>
    </source>
</evidence>
<evidence type="ECO:0000259" key="7">
    <source>
        <dbReference type="PROSITE" id="PS50048"/>
    </source>
</evidence>
<dbReference type="OrthoDB" id="3598904at2759"/>
<keyword evidence="1" id="KW-0479">Metal-binding</keyword>
<dbReference type="PANTHER" id="PTHR36206:SF4">
    <property type="entry name" value="HYPOTHETICAL CONSERVED PROTEIN (EUROFUNG)-RELATED"/>
    <property type="match status" value="1"/>
</dbReference>
<dbReference type="EMBL" id="KZ613941">
    <property type="protein sequence ID" value="PMD44773.1"/>
    <property type="molecule type" value="Genomic_DNA"/>
</dbReference>
<dbReference type="GO" id="GO:0003677">
    <property type="term" value="F:DNA binding"/>
    <property type="evidence" value="ECO:0007669"/>
    <property type="project" value="UniProtKB-KW"/>
</dbReference>
<dbReference type="PROSITE" id="PS50048">
    <property type="entry name" value="ZN2_CY6_FUNGAL_2"/>
    <property type="match status" value="1"/>
</dbReference>
<keyword evidence="4" id="KW-0238">DNA-binding</keyword>
<evidence type="ECO:0000256" key="5">
    <source>
        <dbReference type="ARBA" id="ARBA00023163"/>
    </source>
</evidence>
<dbReference type="SUPFAM" id="SSF57701">
    <property type="entry name" value="Zn2/Cys6 DNA-binding domain"/>
    <property type="match status" value="1"/>
</dbReference>
<protein>
    <recommendedName>
        <fullName evidence="7">Zn(2)-C6 fungal-type domain-containing protein</fullName>
    </recommendedName>
</protein>
<evidence type="ECO:0000256" key="4">
    <source>
        <dbReference type="ARBA" id="ARBA00023125"/>
    </source>
</evidence>
<sequence length="543" mass="61949">MVKTPKDGDRKRKSAPKTKTGCLTCKVRRVKCGEEKPQCLRCLKFGVKCDGYLPLTKDLKKVASNRGILPVIQKPSQVSTNFLVPLSVGLVGSEREQRYFDLFYGQTSFEIMPAHDSFSTRQMLLQACYSDSSIKHAIIALGALDKTAEITRDFNKLSLDNFPKAERITANEHHQFALEEYAKAVATMRTGSTLKDIRATLLSILLVFIFEAWNGNMAMAVRQIRNGVRIIQEWKATIKDADKTSENMSPAPNVIEHDLIRIYSRLVIQMSYFYNAGFGFEDLRAIYANQGREYLESMPTYFTTIEQSVHYHQAIYKRGTLFFAAFIQEPPAPNTDFAVELAAEQKFTIAKTAQWLKAFEPLYEAFKNGHAMCEGRLVRIVKAQIMICHLIISGCFQPQTVYDQYNDTFAEIVTLLEESLEMQPVTGRSRPTNYSLAGRVVSTLWITGIRCRDKVIRRKAIDILLKYPRREGVWDGLFSAKIMKFVMDLEEEHLVGDYVPGWARISAIRWDADLEKRAATLICEQRVSSSSEEVRTRTRTIVW</sequence>
<accession>A0A2J6S1X2</accession>
<dbReference type="PROSITE" id="PS00463">
    <property type="entry name" value="ZN2_CY6_FUNGAL_1"/>
    <property type="match status" value="1"/>
</dbReference>
<keyword evidence="9" id="KW-1185">Reference proteome</keyword>
<evidence type="ECO:0000256" key="3">
    <source>
        <dbReference type="ARBA" id="ARBA00023015"/>
    </source>
</evidence>
<dbReference type="Gene3D" id="4.10.240.10">
    <property type="entry name" value="Zn(2)-C6 fungal-type DNA-binding domain"/>
    <property type="match status" value="1"/>
</dbReference>
<keyword evidence="2" id="KW-0862">Zinc</keyword>
<dbReference type="Pfam" id="PF00172">
    <property type="entry name" value="Zn_clus"/>
    <property type="match status" value="1"/>
</dbReference>
<dbReference type="STRING" id="1149755.A0A2J6S1X2"/>
<dbReference type="CDD" id="cd00067">
    <property type="entry name" value="GAL4"/>
    <property type="match status" value="1"/>
</dbReference>